<dbReference type="InterPro" id="IPR001021">
    <property type="entry name" value="Ribosomal_bL25_long"/>
</dbReference>
<feature type="domain" description="Large ribosomal subunit protein bL25 beta" evidence="8">
    <location>
        <begin position="122"/>
        <end position="204"/>
    </location>
</feature>
<dbReference type="InterPro" id="IPR011035">
    <property type="entry name" value="Ribosomal_bL25/Gln-tRNA_synth"/>
</dbReference>
<dbReference type="Pfam" id="PF14693">
    <property type="entry name" value="Ribosomal_TL5_C"/>
    <property type="match status" value="1"/>
</dbReference>
<proteinExistence type="inferred from homology"/>
<evidence type="ECO:0000256" key="3">
    <source>
        <dbReference type="ARBA" id="ARBA00022980"/>
    </source>
</evidence>
<dbReference type="NCBIfam" id="TIGR00731">
    <property type="entry name" value="bL25_bact_ctc"/>
    <property type="match status" value="1"/>
</dbReference>
<name>A0A2A4TBI4_9DELT</name>
<keyword evidence="1 5" id="KW-0699">rRNA-binding</keyword>
<evidence type="ECO:0000259" key="7">
    <source>
        <dbReference type="Pfam" id="PF01386"/>
    </source>
</evidence>
<dbReference type="EMBL" id="NVSR01000002">
    <property type="protein sequence ID" value="PCI30721.1"/>
    <property type="molecule type" value="Genomic_DNA"/>
</dbReference>
<dbReference type="Gene3D" id="2.40.240.10">
    <property type="entry name" value="Ribosomal Protein L25, Chain P"/>
    <property type="match status" value="1"/>
</dbReference>
<reference evidence="10" key="1">
    <citation type="submission" date="2017-08" db="EMBL/GenBank/DDBJ databases">
        <title>A dynamic microbial community with high functional redundancy inhabits the cold, oxic subseafloor aquifer.</title>
        <authorList>
            <person name="Tully B.J."/>
            <person name="Wheat C.G."/>
            <person name="Glazer B.T."/>
            <person name="Huber J.A."/>
        </authorList>
    </citation>
    <scope>NUCLEOTIDE SEQUENCE [LARGE SCALE GENOMIC DNA]</scope>
</reference>
<keyword evidence="4 5" id="KW-0687">Ribonucleoprotein</keyword>
<dbReference type="Proteomes" id="UP000218113">
    <property type="component" value="Unassembled WGS sequence"/>
</dbReference>
<comment type="caution">
    <text evidence="9">The sequence shown here is derived from an EMBL/GenBank/DDBJ whole genome shotgun (WGS) entry which is preliminary data.</text>
</comment>
<comment type="function">
    <text evidence="5">This is one of the proteins that binds to the 5S RNA in the ribosome where it forms part of the central protuberance.</text>
</comment>
<dbReference type="InterPro" id="IPR020057">
    <property type="entry name" value="Ribosomal_bL25_b-dom"/>
</dbReference>
<accession>A0A2A4TBI4</accession>
<dbReference type="PANTHER" id="PTHR33284">
    <property type="entry name" value="RIBOSOMAL PROTEIN L25/GLN-TRNA SYNTHETASE, ANTI-CODON-BINDING DOMAIN-CONTAINING PROTEIN"/>
    <property type="match status" value="1"/>
</dbReference>
<dbReference type="InterPro" id="IPR020930">
    <property type="entry name" value="Ribosomal_uL5_bac-type"/>
</dbReference>
<comment type="similarity">
    <text evidence="5">Belongs to the bacterial ribosomal protein bL25 family. CTC subfamily.</text>
</comment>
<keyword evidence="3 5" id="KW-0689">Ribosomal protein</keyword>
<comment type="subunit">
    <text evidence="5">Part of the 50S ribosomal subunit; part of the 5S rRNA/L5/L18/L25 subcomplex. Contacts the 5S rRNA. Binds to the 5S rRNA independently of L5 and L18.</text>
</comment>
<dbReference type="GO" id="GO:0006412">
    <property type="term" value="P:translation"/>
    <property type="evidence" value="ECO:0007669"/>
    <property type="project" value="UniProtKB-UniRule"/>
</dbReference>
<keyword evidence="2 5" id="KW-0694">RNA-binding</keyword>
<feature type="domain" description="Large ribosomal subunit protein bL25 L25" evidence="7">
    <location>
        <begin position="26"/>
        <end position="114"/>
    </location>
</feature>
<evidence type="ECO:0000256" key="5">
    <source>
        <dbReference type="HAMAP-Rule" id="MF_01334"/>
    </source>
</evidence>
<feature type="region of interest" description="Disordered" evidence="6">
    <location>
        <begin position="206"/>
        <end position="229"/>
    </location>
</feature>
<dbReference type="GO" id="GO:0003735">
    <property type="term" value="F:structural constituent of ribosome"/>
    <property type="evidence" value="ECO:0007669"/>
    <property type="project" value="InterPro"/>
</dbReference>
<organism evidence="9 10">
    <name type="scientific">SAR324 cluster bacterium</name>
    <dbReference type="NCBI Taxonomy" id="2024889"/>
    <lineage>
        <taxon>Bacteria</taxon>
        <taxon>Deltaproteobacteria</taxon>
        <taxon>SAR324 cluster</taxon>
    </lineage>
</organism>
<dbReference type="InterPro" id="IPR020056">
    <property type="entry name" value="Rbsml_bL25/Gln-tRNA_synth_N"/>
</dbReference>
<dbReference type="InterPro" id="IPR029751">
    <property type="entry name" value="Ribosomal_L25_dom"/>
</dbReference>
<evidence type="ECO:0000256" key="1">
    <source>
        <dbReference type="ARBA" id="ARBA00022730"/>
    </source>
</evidence>
<evidence type="ECO:0000313" key="9">
    <source>
        <dbReference type="EMBL" id="PCI30721.1"/>
    </source>
</evidence>
<feature type="compositionally biased region" description="Acidic residues" evidence="6">
    <location>
        <begin position="209"/>
        <end position="220"/>
    </location>
</feature>
<protein>
    <recommendedName>
        <fullName evidence="5">Large ribosomal subunit protein bL25</fullName>
    </recommendedName>
    <alternativeName>
        <fullName evidence="5">General stress protein CTC</fullName>
    </alternativeName>
</protein>
<dbReference type="GO" id="GO:0008097">
    <property type="term" value="F:5S rRNA binding"/>
    <property type="evidence" value="ECO:0007669"/>
    <property type="project" value="InterPro"/>
</dbReference>
<dbReference type="AlphaFoldDB" id="A0A2A4TBI4"/>
<dbReference type="Gene3D" id="2.170.120.20">
    <property type="entry name" value="Ribosomal protein L25, beta domain"/>
    <property type="match status" value="1"/>
</dbReference>
<sequence length="229" mass="25014">MAFLYTSSRSLQSLLLTKVHAMNFTVQNRENTGKGSNRKLRAKGLVPGIIYGQGEPQLVSMREDQGVRFLLSMGRVKQLVELTVEKDGQTETKQVVVQDYQASNFGNRLLHVDFMEVLDTTEVTANVPIQPTTNSKGVKQGGVMQVIRRTVPVRCKASAIPQAFAIDAEAMDVGDTFHVLDIDYPEGVTPIVGERNFTILTITGRKADEEEEAAEGEAETETAAAAAAE</sequence>
<evidence type="ECO:0000313" key="10">
    <source>
        <dbReference type="Proteomes" id="UP000218113"/>
    </source>
</evidence>
<dbReference type="InterPro" id="IPR037121">
    <property type="entry name" value="Ribosomal_bL25_C"/>
</dbReference>
<dbReference type="HAMAP" id="MF_01334">
    <property type="entry name" value="Ribosomal_bL25_CTC"/>
    <property type="match status" value="1"/>
</dbReference>
<dbReference type="PANTHER" id="PTHR33284:SF1">
    <property type="entry name" value="RIBOSOMAL PROTEIN L25_GLN-TRNA SYNTHETASE, ANTI-CODON-BINDING DOMAIN-CONTAINING PROTEIN"/>
    <property type="match status" value="1"/>
</dbReference>
<dbReference type="CDD" id="cd00495">
    <property type="entry name" value="Ribosomal_L25_TL5_CTC"/>
    <property type="match status" value="1"/>
</dbReference>
<dbReference type="Pfam" id="PF01386">
    <property type="entry name" value="Ribosomal_L25p"/>
    <property type="match status" value="1"/>
</dbReference>
<gene>
    <name evidence="5" type="primary">rplY</name>
    <name evidence="5" type="synonym">ctc</name>
    <name evidence="9" type="ORF">COB67_00790</name>
</gene>
<evidence type="ECO:0000256" key="4">
    <source>
        <dbReference type="ARBA" id="ARBA00023274"/>
    </source>
</evidence>
<evidence type="ECO:0000256" key="2">
    <source>
        <dbReference type="ARBA" id="ARBA00022884"/>
    </source>
</evidence>
<evidence type="ECO:0000256" key="6">
    <source>
        <dbReference type="SAM" id="MobiDB-lite"/>
    </source>
</evidence>
<evidence type="ECO:0000259" key="8">
    <source>
        <dbReference type="Pfam" id="PF14693"/>
    </source>
</evidence>
<dbReference type="SUPFAM" id="SSF50715">
    <property type="entry name" value="Ribosomal protein L25-like"/>
    <property type="match status" value="1"/>
</dbReference>
<dbReference type="GO" id="GO:0022625">
    <property type="term" value="C:cytosolic large ribosomal subunit"/>
    <property type="evidence" value="ECO:0007669"/>
    <property type="project" value="TreeGrafter"/>
</dbReference>